<evidence type="ECO:0000313" key="2">
    <source>
        <dbReference type="Proteomes" id="UP001070176"/>
    </source>
</evidence>
<comment type="caution">
    <text evidence="1">The sequence shown here is derived from an EMBL/GenBank/DDBJ whole genome shotgun (WGS) entry which is preliminary data.</text>
</comment>
<gene>
    <name evidence="1" type="ORF">OEA66_12335</name>
</gene>
<sequence length="63" mass="7281">MSISHGSYESSENGTVFTSKLILSTKSNAESINLSYFKLKVTDDKLIEIFTEYKKEWKKNNKE</sequence>
<dbReference type="RefSeq" id="WP_267281655.1">
    <property type="nucleotide sequence ID" value="NZ_JAOVZV010000014.1"/>
</dbReference>
<accession>A0ABT3Y4R5</accession>
<protein>
    <submittedName>
        <fullName evidence="1">Uncharacterized protein</fullName>
    </submittedName>
</protein>
<dbReference type="Proteomes" id="UP001070176">
    <property type="component" value="Unassembled WGS sequence"/>
</dbReference>
<keyword evidence="2" id="KW-1185">Reference proteome</keyword>
<dbReference type="EMBL" id="JAOVZV010000014">
    <property type="protein sequence ID" value="MCX8533139.1"/>
    <property type="molecule type" value="Genomic_DNA"/>
</dbReference>
<evidence type="ECO:0000313" key="1">
    <source>
        <dbReference type="EMBL" id="MCX8533139.1"/>
    </source>
</evidence>
<organism evidence="1 2">
    <name type="scientific">Chryseobacterium luquanense</name>
    <dbReference type="NCBI Taxonomy" id="2983766"/>
    <lineage>
        <taxon>Bacteria</taxon>
        <taxon>Pseudomonadati</taxon>
        <taxon>Bacteroidota</taxon>
        <taxon>Flavobacteriia</taxon>
        <taxon>Flavobacteriales</taxon>
        <taxon>Weeksellaceae</taxon>
        <taxon>Chryseobacterium group</taxon>
        <taxon>Chryseobacterium</taxon>
    </lineage>
</organism>
<proteinExistence type="predicted"/>
<reference evidence="1" key="1">
    <citation type="submission" date="2022-10" db="EMBL/GenBank/DDBJ databases">
        <title>Chryseobacterium sp. nov., a novel bacterial species.</title>
        <authorList>
            <person name="Cao Y."/>
        </authorList>
    </citation>
    <scope>NUCLEOTIDE SEQUENCE</scope>
    <source>
        <strain evidence="1">KC 927</strain>
    </source>
</reference>
<name>A0ABT3Y4R5_9FLAO</name>